<evidence type="ECO:0000256" key="1">
    <source>
        <dbReference type="SAM" id="MobiDB-lite"/>
    </source>
</evidence>
<reference evidence="2 3" key="1">
    <citation type="submission" date="2024-03" db="EMBL/GenBank/DDBJ databases">
        <title>Human intestinal bacterial collection.</title>
        <authorList>
            <person name="Pauvert C."/>
            <person name="Hitch T.C.A."/>
            <person name="Clavel T."/>
        </authorList>
    </citation>
    <scope>NUCLEOTIDE SEQUENCE [LARGE SCALE GENOMIC DNA]</scope>
    <source>
        <strain evidence="2 3">CLA-AA-H132</strain>
    </source>
</reference>
<feature type="region of interest" description="Disordered" evidence="1">
    <location>
        <begin position="19"/>
        <end position="62"/>
    </location>
</feature>
<dbReference type="EMBL" id="JBBMFE010000015">
    <property type="protein sequence ID" value="MEQ2473538.1"/>
    <property type="molecule type" value="Genomic_DNA"/>
</dbReference>
<comment type="caution">
    <text evidence="2">The sequence shown here is derived from an EMBL/GenBank/DDBJ whole genome shotgun (WGS) entry which is preliminary data.</text>
</comment>
<dbReference type="Proteomes" id="UP001438008">
    <property type="component" value="Unassembled WGS sequence"/>
</dbReference>
<sequence>MTWEQFELTGAVEDYLSYKGITRDRASDDAREKGESRRADTEYGTNDHSDRPGVGGLSPGGL</sequence>
<evidence type="ECO:0000313" key="3">
    <source>
        <dbReference type="Proteomes" id="UP001438008"/>
    </source>
</evidence>
<keyword evidence="3" id="KW-1185">Reference proteome</keyword>
<dbReference type="RefSeq" id="WP_349165134.1">
    <property type="nucleotide sequence ID" value="NZ_JBBMFE010000015.1"/>
</dbReference>
<gene>
    <name evidence="2" type="ORF">WMO29_13725</name>
</gene>
<accession>A0ABV1FKD3</accession>
<feature type="compositionally biased region" description="Gly residues" evidence="1">
    <location>
        <begin position="53"/>
        <end position="62"/>
    </location>
</feature>
<organism evidence="2 3">
    <name type="scientific">Laedolimicola intestinihominis</name>
    <dbReference type="NCBI Taxonomy" id="3133166"/>
    <lineage>
        <taxon>Bacteria</taxon>
        <taxon>Bacillati</taxon>
        <taxon>Bacillota</taxon>
        <taxon>Clostridia</taxon>
        <taxon>Lachnospirales</taxon>
        <taxon>Lachnospiraceae</taxon>
        <taxon>Laedolimicola</taxon>
    </lineage>
</organism>
<protein>
    <recommendedName>
        <fullName evidence="4">YqzL family protein</fullName>
    </recommendedName>
</protein>
<evidence type="ECO:0000313" key="2">
    <source>
        <dbReference type="EMBL" id="MEQ2473538.1"/>
    </source>
</evidence>
<evidence type="ECO:0008006" key="4">
    <source>
        <dbReference type="Google" id="ProtNLM"/>
    </source>
</evidence>
<name>A0ABV1FKD3_9FIRM</name>
<feature type="compositionally biased region" description="Basic and acidic residues" evidence="1">
    <location>
        <begin position="21"/>
        <end position="51"/>
    </location>
</feature>
<proteinExistence type="predicted"/>